<organism evidence="2 3">
    <name type="scientific">Candidatus Promineifilum breve</name>
    <dbReference type="NCBI Taxonomy" id="1806508"/>
    <lineage>
        <taxon>Bacteria</taxon>
        <taxon>Bacillati</taxon>
        <taxon>Chloroflexota</taxon>
        <taxon>Ardenticatenia</taxon>
        <taxon>Candidatus Promineifilales</taxon>
        <taxon>Candidatus Promineifilaceae</taxon>
        <taxon>Candidatus Promineifilum</taxon>
    </lineage>
</organism>
<evidence type="ECO:0000313" key="3">
    <source>
        <dbReference type="Proteomes" id="UP000215027"/>
    </source>
</evidence>
<dbReference type="InterPro" id="IPR002934">
    <property type="entry name" value="Polymerase_NTP_transf_dom"/>
</dbReference>
<name>A0A160T309_9CHLR</name>
<dbReference type="Gene3D" id="3.30.460.10">
    <property type="entry name" value="Beta Polymerase, domain 2"/>
    <property type="match status" value="1"/>
</dbReference>
<dbReference type="InterPro" id="IPR052548">
    <property type="entry name" value="Type_VII_TA_antitoxin"/>
</dbReference>
<dbReference type="AlphaFoldDB" id="A0A160T309"/>
<dbReference type="Pfam" id="PF01909">
    <property type="entry name" value="NTP_transf_2"/>
    <property type="match status" value="1"/>
</dbReference>
<gene>
    <name evidence="2" type="ORF">CFX0092_A1012</name>
</gene>
<dbReference type="GO" id="GO:0016779">
    <property type="term" value="F:nucleotidyltransferase activity"/>
    <property type="evidence" value="ECO:0007669"/>
    <property type="project" value="InterPro"/>
</dbReference>
<dbReference type="SUPFAM" id="SSF81301">
    <property type="entry name" value="Nucleotidyltransferase"/>
    <property type="match status" value="1"/>
</dbReference>
<reference evidence="2" key="1">
    <citation type="submission" date="2016-01" db="EMBL/GenBank/DDBJ databases">
        <authorList>
            <person name="Mcilroy J.S."/>
            <person name="Karst M S."/>
            <person name="Albertsen M."/>
        </authorList>
    </citation>
    <scope>NUCLEOTIDE SEQUENCE</scope>
    <source>
        <strain evidence="2">Cfx-K</strain>
    </source>
</reference>
<evidence type="ECO:0000259" key="1">
    <source>
        <dbReference type="Pfam" id="PF01909"/>
    </source>
</evidence>
<protein>
    <submittedName>
        <fullName evidence="2">DNA polymerase beta domain protein region</fullName>
    </submittedName>
</protein>
<dbReference type="EMBL" id="LN890655">
    <property type="protein sequence ID" value="CUS02890.2"/>
    <property type="molecule type" value="Genomic_DNA"/>
</dbReference>
<sequence length="106" mass="11757">MDKQLAPILQQLRAGLEAMYGERLDRVLLYGSRARGDAAPESDVDVLVVLEGTVDPLTEIHRNSELVADLSLEYDLVISCVYMSANELAEGDDPFLRNVRRDALPV</sequence>
<dbReference type="RefSeq" id="WP_095042458.1">
    <property type="nucleotide sequence ID" value="NZ_LN890655.1"/>
</dbReference>
<feature type="domain" description="Polymerase nucleotidyl transferase" evidence="1">
    <location>
        <begin position="11"/>
        <end position="77"/>
    </location>
</feature>
<dbReference type="Proteomes" id="UP000215027">
    <property type="component" value="Chromosome I"/>
</dbReference>
<dbReference type="PANTHER" id="PTHR33933:SF1">
    <property type="entry name" value="PROTEIN ADENYLYLTRANSFERASE MNTA-RELATED"/>
    <property type="match status" value="1"/>
</dbReference>
<dbReference type="CDD" id="cd05403">
    <property type="entry name" value="NT_KNTase_like"/>
    <property type="match status" value="1"/>
</dbReference>
<dbReference type="OrthoDB" id="166602at2"/>
<accession>A0A160T309</accession>
<dbReference type="InterPro" id="IPR043519">
    <property type="entry name" value="NT_sf"/>
</dbReference>
<keyword evidence="3" id="KW-1185">Reference proteome</keyword>
<dbReference type="KEGG" id="pbf:CFX0092_A1012"/>
<evidence type="ECO:0000313" key="2">
    <source>
        <dbReference type="EMBL" id="CUS02890.2"/>
    </source>
</evidence>
<proteinExistence type="predicted"/>
<dbReference type="PANTHER" id="PTHR33933">
    <property type="entry name" value="NUCLEOTIDYLTRANSFERASE"/>
    <property type="match status" value="1"/>
</dbReference>